<keyword evidence="2" id="KW-0812">Transmembrane</keyword>
<evidence type="ECO:0000313" key="4">
    <source>
        <dbReference type="Proteomes" id="UP000011632"/>
    </source>
</evidence>
<feature type="region of interest" description="Disordered" evidence="1">
    <location>
        <begin position="1"/>
        <end position="48"/>
    </location>
</feature>
<accession>L9XYY5</accession>
<keyword evidence="2" id="KW-1133">Transmembrane helix</keyword>
<evidence type="ECO:0000256" key="1">
    <source>
        <dbReference type="SAM" id="MobiDB-lite"/>
    </source>
</evidence>
<evidence type="ECO:0000256" key="2">
    <source>
        <dbReference type="SAM" id="Phobius"/>
    </source>
</evidence>
<keyword evidence="2" id="KW-0472">Membrane</keyword>
<dbReference type="EMBL" id="AOID01000034">
    <property type="protein sequence ID" value="ELY66707.1"/>
    <property type="molecule type" value="Genomic_DNA"/>
</dbReference>
<dbReference type="PATRIC" id="fig|1227496.3.peg.2564"/>
<dbReference type="Proteomes" id="UP000011632">
    <property type="component" value="Unassembled WGS sequence"/>
</dbReference>
<organism evidence="3 4">
    <name type="scientific">Natrinema versiforme JCM 10478</name>
    <dbReference type="NCBI Taxonomy" id="1227496"/>
    <lineage>
        <taxon>Archaea</taxon>
        <taxon>Methanobacteriati</taxon>
        <taxon>Methanobacteriota</taxon>
        <taxon>Stenosarchaea group</taxon>
        <taxon>Halobacteria</taxon>
        <taxon>Halobacteriales</taxon>
        <taxon>Natrialbaceae</taxon>
        <taxon>Natrinema</taxon>
    </lineage>
</organism>
<dbReference type="STRING" id="1227496.C489_12692"/>
<dbReference type="AlphaFoldDB" id="L9XYY5"/>
<proteinExistence type="predicted"/>
<comment type="caution">
    <text evidence="3">The sequence shown here is derived from an EMBL/GenBank/DDBJ whole genome shotgun (WGS) entry which is preliminary data.</text>
</comment>
<name>L9XYY5_9EURY</name>
<feature type="region of interest" description="Disordered" evidence="1">
    <location>
        <begin position="99"/>
        <end position="132"/>
    </location>
</feature>
<keyword evidence="4" id="KW-1185">Reference proteome</keyword>
<reference evidence="3 4" key="1">
    <citation type="journal article" date="2014" name="PLoS Genet.">
        <title>Phylogenetically driven sequencing of extremely halophilic archaea reveals strategies for static and dynamic osmo-response.</title>
        <authorList>
            <person name="Becker E.A."/>
            <person name="Seitzer P.M."/>
            <person name="Tritt A."/>
            <person name="Larsen D."/>
            <person name="Krusor M."/>
            <person name="Yao A.I."/>
            <person name="Wu D."/>
            <person name="Madern D."/>
            <person name="Eisen J.A."/>
            <person name="Darling A.E."/>
            <person name="Facciotti M.T."/>
        </authorList>
    </citation>
    <scope>NUCLEOTIDE SEQUENCE [LARGE SCALE GENOMIC DNA]</scope>
    <source>
        <strain evidence="3 4">JCM 10478</strain>
    </source>
</reference>
<gene>
    <name evidence="3" type="ORF">C489_12692</name>
</gene>
<sequence>MASVTTIGTTERPAETASRRDRPQSVIATADEEAAEGPEPTLEYPERDSRGLFKERFGPSMLWALISIGGSHIVLAPTLGGSFGLVAIWMFGHIYVAKDGRGNSASGTTTASARTRSRPPISFPAPRTGRCR</sequence>
<feature type="compositionally biased region" description="Basic and acidic residues" evidence="1">
    <location>
        <begin position="12"/>
        <end position="23"/>
    </location>
</feature>
<protein>
    <submittedName>
        <fullName evidence="3">Mn2 and Fe2 transporter of the NRAMP family-like protein</fullName>
    </submittedName>
</protein>
<feature type="transmembrane region" description="Helical" evidence="2">
    <location>
        <begin position="62"/>
        <end position="91"/>
    </location>
</feature>
<feature type="compositionally biased region" description="Low complexity" evidence="1">
    <location>
        <begin position="102"/>
        <end position="114"/>
    </location>
</feature>
<evidence type="ECO:0000313" key="3">
    <source>
        <dbReference type="EMBL" id="ELY66707.1"/>
    </source>
</evidence>